<dbReference type="VEuPathDB" id="FungiDB:PSHT_14915"/>
<comment type="caution">
    <text evidence="2">The sequence shown here is derived from an EMBL/GenBank/DDBJ whole genome shotgun (WGS) entry which is preliminary data.</text>
</comment>
<name>A0A2S4UI81_9BASI</name>
<evidence type="ECO:0000313" key="2">
    <source>
        <dbReference type="EMBL" id="POV96844.1"/>
    </source>
</evidence>
<evidence type="ECO:0000256" key="1">
    <source>
        <dbReference type="SAM" id="MobiDB-lite"/>
    </source>
</evidence>
<reference evidence="2 3" key="1">
    <citation type="submission" date="2017-12" db="EMBL/GenBank/DDBJ databases">
        <title>Gene loss provides genomic basis for host adaptation in cereal stripe rust fungi.</title>
        <authorList>
            <person name="Xia C."/>
        </authorList>
    </citation>
    <scope>NUCLEOTIDE SEQUENCE [LARGE SCALE GENOMIC DNA]</scope>
    <source>
        <strain evidence="2 3">93TX-2</strain>
    </source>
</reference>
<organism evidence="2 3">
    <name type="scientific">Puccinia striiformis</name>
    <dbReference type="NCBI Taxonomy" id="27350"/>
    <lineage>
        <taxon>Eukaryota</taxon>
        <taxon>Fungi</taxon>
        <taxon>Dikarya</taxon>
        <taxon>Basidiomycota</taxon>
        <taxon>Pucciniomycotina</taxon>
        <taxon>Pucciniomycetes</taxon>
        <taxon>Pucciniales</taxon>
        <taxon>Pucciniaceae</taxon>
        <taxon>Puccinia</taxon>
    </lineage>
</organism>
<proteinExistence type="predicted"/>
<reference evidence="3" key="2">
    <citation type="journal article" date="2018" name="BMC Genomics">
        <title>Genomic insights into host adaptation between the wheat stripe rust pathogen (Puccinia striiformis f. sp. tritici) and the barley stripe rust pathogen (Puccinia striiformis f. sp. hordei).</title>
        <authorList>
            <person name="Xia C."/>
            <person name="Wang M."/>
            <person name="Yin C."/>
            <person name="Cornejo O.E."/>
            <person name="Hulbert S.H."/>
            <person name="Chen X."/>
        </authorList>
    </citation>
    <scope>NUCLEOTIDE SEQUENCE [LARGE SCALE GENOMIC DNA]</scope>
    <source>
        <strain evidence="3">93TX-2</strain>
    </source>
</reference>
<gene>
    <name evidence="2" type="ORF">PSHT_14915</name>
</gene>
<sequence>MGGHGICVGQSEETKVRTFFFPLWPTTAPARPAYGVRDWTLEVQCTTPHQGQQLSTSSSTGRCDPHQRQKAPRFHTYRCRLFFSESS</sequence>
<dbReference type="Proteomes" id="UP000238274">
    <property type="component" value="Unassembled WGS sequence"/>
</dbReference>
<dbReference type="EMBL" id="PKSM01000355">
    <property type="protein sequence ID" value="POV96844.1"/>
    <property type="molecule type" value="Genomic_DNA"/>
</dbReference>
<feature type="region of interest" description="Disordered" evidence="1">
    <location>
        <begin position="48"/>
        <end position="69"/>
    </location>
</feature>
<accession>A0A2S4UI81</accession>
<protein>
    <submittedName>
        <fullName evidence="2">Uncharacterized protein</fullName>
    </submittedName>
</protein>
<reference evidence="3" key="3">
    <citation type="journal article" date="2018" name="Mol. Plant Microbe Interact.">
        <title>Genome sequence resources for the wheat stripe rust pathogen (Puccinia striiformis f. sp. tritici) and the barley stripe rust pathogen (Puccinia striiformis f. sp. hordei).</title>
        <authorList>
            <person name="Xia C."/>
            <person name="Wang M."/>
            <person name="Yin C."/>
            <person name="Cornejo O.E."/>
            <person name="Hulbert S.H."/>
            <person name="Chen X."/>
        </authorList>
    </citation>
    <scope>NUCLEOTIDE SEQUENCE [LARGE SCALE GENOMIC DNA]</scope>
    <source>
        <strain evidence="3">93TX-2</strain>
    </source>
</reference>
<dbReference type="AlphaFoldDB" id="A0A2S4UI81"/>
<evidence type="ECO:0000313" key="3">
    <source>
        <dbReference type="Proteomes" id="UP000238274"/>
    </source>
</evidence>
<keyword evidence="3" id="KW-1185">Reference proteome</keyword>